<reference evidence="10" key="1">
    <citation type="submission" date="2015-02" db="EMBL/GenBank/DDBJ databases">
        <title>Genome sequencing for Strongylocentrotus purpuratus.</title>
        <authorList>
            <person name="Murali S."/>
            <person name="Liu Y."/>
            <person name="Vee V."/>
            <person name="English A."/>
            <person name="Wang M."/>
            <person name="Skinner E."/>
            <person name="Han Y."/>
            <person name="Muzny D.M."/>
            <person name="Worley K.C."/>
            <person name="Gibbs R.A."/>
        </authorList>
    </citation>
    <scope>NUCLEOTIDE SEQUENCE</scope>
</reference>
<dbReference type="InterPro" id="IPR026298">
    <property type="entry name" value="Bcl-2_fam"/>
</dbReference>
<comment type="subcellular location">
    <subcellularLocation>
        <location evidence="1">Endomembrane system</location>
    </subcellularLocation>
</comment>
<dbReference type="GO" id="GO:0008630">
    <property type="term" value="P:intrinsic apoptotic signaling pathway in response to DNA damage"/>
    <property type="evidence" value="ECO:0000318"/>
    <property type="project" value="GO_Central"/>
</dbReference>
<dbReference type="InterPro" id="IPR002475">
    <property type="entry name" value="Bcl2-like"/>
</dbReference>
<protein>
    <recommendedName>
        <fullName evidence="8">Bcl-2 Bcl-2 homology region 1-3 domain-containing protein</fullName>
    </recommendedName>
</protein>
<sequence>MSEEDRKTEGESGIWCCLGWSGGCDRAPNTNMTESILAASSPQKSNYNKQLGQNLFFNGNVRKEQPPSPDEEVNGHPLVEEGESGLIARQLGDDYISYKVGKQHGRRPPCQHAETLRRVGDEVEERYAITLNGLVNNLEYDPDKDGEEAFTASLNAMFEEGSCNWGRVVMVYVFAARLAKYCQENGKGYHVGSLADFAGRYVASRLTPWINKQGGWEKFDESFKAKDWKEKAAFNSLLVTGAFLGGLAALRLLMK</sequence>
<evidence type="ECO:0000256" key="1">
    <source>
        <dbReference type="ARBA" id="ARBA00004308"/>
    </source>
</evidence>
<keyword evidence="4" id="KW-0053">Apoptosis</keyword>
<keyword evidence="3 7" id="KW-0812">Transmembrane</keyword>
<dbReference type="RefSeq" id="XP_787479.3">
    <property type="nucleotide sequence ID" value="XM_782386.5"/>
</dbReference>
<evidence type="ECO:0000256" key="6">
    <source>
        <dbReference type="ARBA" id="ARBA00023136"/>
    </source>
</evidence>
<evidence type="ECO:0000256" key="2">
    <source>
        <dbReference type="ARBA" id="ARBA00009458"/>
    </source>
</evidence>
<dbReference type="PROSITE" id="PS50062">
    <property type="entry name" value="BCL2_FAMILY"/>
    <property type="match status" value="1"/>
</dbReference>
<feature type="transmembrane region" description="Helical" evidence="7">
    <location>
        <begin position="232"/>
        <end position="254"/>
    </location>
</feature>
<dbReference type="Gene3D" id="1.10.437.10">
    <property type="entry name" value="Blc2-like"/>
    <property type="match status" value="1"/>
</dbReference>
<dbReference type="EnsemblMetazoa" id="XM_782386">
    <property type="protein sequence ID" value="XP_787479"/>
    <property type="gene ID" value="LOC582436"/>
</dbReference>
<keyword evidence="5 7" id="KW-1133">Transmembrane helix</keyword>
<keyword evidence="6 7" id="KW-0472">Membrane</keyword>
<dbReference type="GO" id="GO:0001836">
    <property type="term" value="P:release of cytochrome c from mitochondria"/>
    <property type="evidence" value="ECO:0000318"/>
    <property type="project" value="GO_Central"/>
</dbReference>
<dbReference type="CDD" id="cd06845">
    <property type="entry name" value="Bcl-2_like"/>
    <property type="match status" value="1"/>
</dbReference>
<evidence type="ECO:0000256" key="5">
    <source>
        <dbReference type="ARBA" id="ARBA00022989"/>
    </source>
</evidence>
<evidence type="ECO:0000313" key="10">
    <source>
        <dbReference type="Proteomes" id="UP000007110"/>
    </source>
</evidence>
<evidence type="ECO:0000256" key="7">
    <source>
        <dbReference type="SAM" id="Phobius"/>
    </source>
</evidence>
<dbReference type="PRINTS" id="PR01862">
    <property type="entry name" value="BCL2FAMILY"/>
</dbReference>
<dbReference type="AlphaFoldDB" id="A0A7M7RC53"/>
<dbReference type="GO" id="GO:0012505">
    <property type="term" value="C:endomembrane system"/>
    <property type="evidence" value="ECO:0007669"/>
    <property type="project" value="UniProtKB-SubCell"/>
</dbReference>
<dbReference type="GO" id="GO:0005741">
    <property type="term" value="C:mitochondrial outer membrane"/>
    <property type="evidence" value="ECO:0000318"/>
    <property type="project" value="GO_Central"/>
</dbReference>
<organism evidence="9 10">
    <name type="scientific">Strongylocentrotus purpuratus</name>
    <name type="common">Purple sea urchin</name>
    <dbReference type="NCBI Taxonomy" id="7668"/>
    <lineage>
        <taxon>Eukaryota</taxon>
        <taxon>Metazoa</taxon>
        <taxon>Echinodermata</taxon>
        <taxon>Eleutherozoa</taxon>
        <taxon>Echinozoa</taxon>
        <taxon>Echinoidea</taxon>
        <taxon>Euechinoidea</taxon>
        <taxon>Echinacea</taxon>
        <taxon>Camarodonta</taxon>
        <taxon>Echinidea</taxon>
        <taxon>Strongylocentrotidae</taxon>
        <taxon>Strongylocentrotus</taxon>
    </lineage>
</organism>
<dbReference type="PANTHER" id="PTHR11256">
    <property type="entry name" value="BCL-2 RELATED"/>
    <property type="match status" value="1"/>
</dbReference>
<evidence type="ECO:0000256" key="3">
    <source>
        <dbReference type="ARBA" id="ARBA00022692"/>
    </source>
</evidence>
<dbReference type="Pfam" id="PF00452">
    <property type="entry name" value="Bcl-2"/>
    <property type="match status" value="1"/>
</dbReference>
<dbReference type="GO" id="GO:0015267">
    <property type="term" value="F:channel activity"/>
    <property type="evidence" value="ECO:0000318"/>
    <property type="project" value="GO_Central"/>
</dbReference>
<dbReference type="InParanoid" id="A0A7M7RC53"/>
<evidence type="ECO:0000259" key="8">
    <source>
        <dbReference type="SMART" id="SM00337"/>
    </source>
</evidence>
<dbReference type="GO" id="GO:0043065">
    <property type="term" value="P:positive regulation of apoptotic process"/>
    <property type="evidence" value="ECO:0000318"/>
    <property type="project" value="GO_Central"/>
</dbReference>
<dbReference type="KEGG" id="spu:582436"/>
<dbReference type="OrthoDB" id="6021377at2759"/>
<keyword evidence="10" id="KW-1185">Reference proteome</keyword>
<proteinExistence type="inferred from homology"/>
<evidence type="ECO:0000256" key="4">
    <source>
        <dbReference type="ARBA" id="ARBA00022703"/>
    </source>
</evidence>
<dbReference type="InterPro" id="IPR036834">
    <property type="entry name" value="Bcl-2-like_sf"/>
</dbReference>
<dbReference type="OMA" id="RYCKTMR"/>
<reference evidence="9" key="2">
    <citation type="submission" date="2021-01" db="UniProtKB">
        <authorList>
            <consortium name="EnsemblMetazoa"/>
        </authorList>
    </citation>
    <scope>IDENTIFICATION</scope>
</reference>
<dbReference type="Proteomes" id="UP000007110">
    <property type="component" value="Unassembled WGS sequence"/>
</dbReference>
<dbReference type="PROSITE" id="PS51257">
    <property type="entry name" value="PROKAR_LIPOPROTEIN"/>
    <property type="match status" value="1"/>
</dbReference>
<dbReference type="SUPFAM" id="SSF56854">
    <property type="entry name" value="Bcl-2 inhibitors of programmed cell death"/>
    <property type="match status" value="1"/>
</dbReference>
<evidence type="ECO:0000313" key="9">
    <source>
        <dbReference type="EnsemblMetazoa" id="XP_787479"/>
    </source>
</evidence>
<dbReference type="SMART" id="SM00337">
    <property type="entry name" value="BCL"/>
    <property type="match status" value="1"/>
</dbReference>
<dbReference type="GO" id="GO:0097192">
    <property type="term" value="P:extrinsic apoptotic signaling pathway in absence of ligand"/>
    <property type="evidence" value="ECO:0000318"/>
    <property type="project" value="GO_Central"/>
</dbReference>
<comment type="similarity">
    <text evidence="2">Belongs to the Bcl-2 family.</text>
</comment>
<dbReference type="PANTHER" id="PTHR11256:SF47">
    <property type="entry name" value="BCL-2-LIKE PROTEIN 10"/>
    <property type="match status" value="1"/>
</dbReference>
<name>A0A7M7RC53_STRPU</name>
<dbReference type="InterPro" id="IPR046371">
    <property type="entry name" value="Bcl-2_BH1-3"/>
</dbReference>
<feature type="domain" description="Bcl-2 Bcl-2 homology region 1-3" evidence="8">
    <location>
        <begin position="116"/>
        <end position="216"/>
    </location>
</feature>
<dbReference type="FunCoup" id="A0A7M7RC53">
    <property type="interactions" value="1449"/>
</dbReference>
<dbReference type="GeneID" id="582436"/>
<accession>A0A7M7RC53</accession>